<dbReference type="OrthoDB" id="883203at2"/>
<dbReference type="Gene3D" id="1.20.1260.10">
    <property type="match status" value="1"/>
</dbReference>
<dbReference type="InterPro" id="IPR025419">
    <property type="entry name" value="DUF4142"/>
</dbReference>
<reference evidence="2 3" key="1">
    <citation type="submission" date="2019-03" db="EMBL/GenBank/DDBJ databases">
        <title>Dyadobacter AR-3-6 sp. nov., isolated from arctic soil.</title>
        <authorList>
            <person name="Chaudhary D.K."/>
        </authorList>
    </citation>
    <scope>NUCLEOTIDE SEQUENCE [LARGE SCALE GENOMIC DNA]</scope>
    <source>
        <strain evidence="2 3">AR-3-6</strain>
    </source>
</reference>
<keyword evidence="3" id="KW-1185">Reference proteome</keyword>
<gene>
    <name evidence="2" type="ORF">E0F88_05635</name>
</gene>
<protein>
    <submittedName>
        <fullName evidence="2">DUF4142 domain-containing protein</fullName>
    </submittedName>
</protein>
<evidence type="ECO:0000313" key="3">
    <source>
        <dbReference type="Proteomes" id="UP000294850"/>
    </source>
</evidence>
<feature type="domain" description="DUF4142" evidence="1">
    <location>
        <begin position="29"/>
        <end position="164"/>
    </location>
</feature>
<dbReference type="RefSeq" id="WP_131957221.1">
    <property type="nucleotide sequence ID" value="NZ_SMFL01000002.1"/>
</dbReference>
<evidence type="ECO:0000313" key="2">
    <source>
        <dbReference type="EMBL" id="TDE17372.1"/>
    </source>
</evidence>
<dbReference type="Pfam" id="PF13628">
    <property type="entry name" value="DUF4142"/>
    <property type="match status" value="1"/>
</dbReference>
<name>A0A4R5DSG4_9BACT</name>
<dbReference type="EMBL" id="SMFL01000002">
    <property type="protein sequence ID" value="TDE17372.1"/>
    <property type="molecule type" value="Genomic_DNA"/>
</dbReference>
<dbReference type="PANTHER" id="PTHR38593:SF1">
    <property type="entry name" value="BLR2558 PROTEIN"/>
    <property type="match status" value="1"/>
</dbReference>
<evidence type="ECO:0000259" key="1">
    <source>
        <dbReference type="Pfam" id="PF13628"/>
    </source>
</evidence>
<organism evidence="2 3">
    <name type="scientific">Dyadobacter psychrotolerans</name>
    <dbReference type="NCBI Taxonomy" id="2541721"/>
    <lineage>
        <taxon>Bacteria</taxon>
        <taxon>Pseudomonadati</taxon>
        <taxon>Bacteroidota</taxon>
        <taxon>Cytophagia</taxon>
        <taxon>Cytophagales</taxon>
        <taxon>Spirosomataceae</taxon>
        <taxon>Dyadobacter</taxon>
    </lineage>
</organism>
<dbReference type="PANTHER" id="PTHR38593">
    <property type="entry name" value="BLR2558 PROTEIN"/>
    <property type="match status" value="1"/>
</dbReference>
<accession>A0A4R5DSG4</accession>
<dbReference type="Proteomes" id="UP000294850">
    <property type="component" value="Unassembled WGS sequence"/>
</dbReference>
<dbReference type="InterPro" id="IPR012347">
    <property type="entry name" value="Ferritin-like"/>
</dbReference>
<proteinExistence type="predicted"/>
<dbReference type="AlphaFoldDB" id="A0A4R5DSG4"/>
<comment type="caution">
    <text evidence="2">The sequence shown here is derived from an EMBL/GenBank/DDBJ whole genome shotgun (WGS) entry which is preliminary data.</text>
</comment>
<sequence>MKTLFISALILTGLQFAVFEASSQTAPAQDTDFVKKAAEGGMLEVNLGQLALKNGESQEVKNFAKMMVDDHTKVNGELMALVKKKKMEVPAQLGSTKKMMTDSLASQSGSSFDMLYMNMMIASHEETIGLFQDESTGGKDADLKKWAGAKIPALKHHLEMAKKLFKTN</sequence>